<dbReference type="STRING" id="941907.SAMN06295910_2713"/>
<proteinExistence type="predicted"/>
<reference evidence="2" key="1">
    <citation type="submission" date="2017-04" db="EMBL/GenBank/DDBJ databases">
        <authorList>
            <person name="Varghese N."/>
            <person name="Submissions S."/>
        </authorList>
    </citation>
    <scope>NUCLEOTIDE SEQUENCE [LARGE SCALE GENOMIC DNA]</scope>
    <source>
        <strain evidence="2">Dd16</strain>
    </source>
</reference>
<dbReference type="RefSeq" id="WP_085219235.1">
    <property type="nucleotide sequence ID" value="NZ_LT840185.1"/>
</dbReference>
<dbReference type="AlphaFoldDB" id="A0A1X7H2X3"/>
<dbReference type="Proteomes" id="UP000192934">
    <property type="component" value="Chromosome I"/>
</dbReference>
<accession>A0A1X7H2X3</accession>
<dbReference type="EMBL" id="LT840185">
    <property type="protein sequence ID" value="SMF78503.1"/>
    <property type="molecule type" value="Genomic_DNA"/>
</dbReference>
<sequence>MTPETKTLDVANKDALERAETFEAYDAIPSLDAHGEVARLILAEVAMLTKKYRCVRRHDVPHIAELSGLLDVFWQEVKMAEAHRENLLH</sequence>
<name>A0A1X7H2X3_9SPHN</name>
<keyword evidence="2" id="KW-1185">Reference proteome</keyword>
<organism evidence="1 2">
    <name type="scientific">Allosphingosinicella indica</name>
    <dbReference type="NCBI Taxonomy" id="941907"/>
    <lineage>
        <taxon>Bacteria</taxon>
        <taxon>Pseudomonadati</taxon>
        <taxon>Pseudomonadota</taxon>
        <taxon>Alphaproteobacteria</taxon>
        <taxon>Sphingomonadales</taxon>
        <taxon>Sphingomonadaceae</taxon>
        <taxon>Allosphingosinicella</taxon>
    </lineage>
</organism>
<protein>
    <submittedName>
        <fullName evidence="1">Uncharacterized protein</fullName>
    </submittedName>
</protein>
<dbReference type="OrthoDB" id="7573894at2"/>
<gene>
    <name evidence="1" type="ORF">SAMN06295910_2713</name>
</gene>
<evidence type="ECO:0000313" key="2">
    <source>
        <dbReference type="Proteomes" id="UP000192934"/>
    </source>
</evidence>
<evidence type="ECO:0000313" key="1">
    <source>
        <dbReference type="EMBL" id="SMF78503.1"/>
    </source>
</evidence>